<protein>
    <recommendedName>
        <fullName evidence="2">Activator of Hsp90 ATPase homologue 1/2-like C-terminal domain-containing protein</fullName>
    </recommendedName>
</protein>
<dbReference type="CDD" id="cd07814">
    <property type="entry name" value="SRPBCC_CalC_Aha1-like"/>
    <property type="match status" value="1"/>
</dbReference>
<dbReference type="SUPFAM" id="SSF55961">
    <property type="entry name" value="Bet v1-like"/>
    <property type="match status" value="1"/>
</dbReference>
<sequence length="139" mass="16076">MYQFTLSVKFDAPLPRLFDAWHKTELMQQWWAPGDMLVAQIMSSFQKGGKFRLVMQDSDFNQHVVMGEYLDIVENQTLVFSWQWQDSDLVTTVSLDFAEINQHTSELTLTHSGFADQEMADDHQVGWIGCLEKLSLLTL</sequence>
<feature type="domain" description="Activator of Hsp90 ATPase homologue 1/2-like C-terminal" evidence="2">
    <location>
        <begin position="11"/>
        <end position="135"/>
    </location>
</feature>
<evidence type="ECO:0000313" key="4">
    <source>
        <dbReference type="Proteomes" id="UP001501757"/>
    </source>
</evidence>
<dbReference type="InterPro" id="IPR013538">
    <property type="entry name" value="ASHA1/2-like_C"/>
</dbReference>
<evidence type="ECO:0000259" key="2">
    <source>
        <dbReference type="Pfam" id="PF08327"/>
    </source>
</evidence>
<keyword evidence="4" id="KW-1185">Reference proteome</keyword>
<organism evidence="3 4">
    <name type="scientific">Bowmanella denitrificans</name>
    <dbReference type="NCBI Taxonomy" id="366582"/>
    <lineage>
        <taxon>Bacteria</taxon>
        <taxon>Pseudomonadati</taxon>
        <taxon>Pseudomonadota</taxon>
        <taxon>Gammaproteobacteria</taxon>
        <taxon>Alteromonadales</taxon>
        <taxon>Alteromonadaceae</taxon>
        <taxon>Bowmanella</taxon>
    </lineage>
</organism>
<proteinExistence type="inferred from homology"/>
<evidence type="ECO:0000256" key="1">
    <source>
        <dbReference type="ARBA" id="ARBA00006817"/>
    </source>
</evidence>
<dbReference type="Pfam" id="PF08327">
    <property type="entry name" value="AHSA1"/>
    <property type="match status" value="1"/>
</dbReference>
<dbReference type="InterPro" id="IPR023393">
    <property type="entry name" value="START-like_dom_sf"/>
</dbReference>
<reference evidence="4" key="1">
    <citation type="journal article" date="2019" name="Int. J. Syst. Evol. Microbiol.">
        <title>The Global Catalogue of Microorganisms (GCM) 10K type strain sequencing project: providing services to taxonomists for standard genome sequencing and annotation.</title>
        <authorList>
            <consortium name="The Broad Institute Genomics Platform"/>
            <consortium name="The Broad Institute Genome Sequencing Center for Infectious Disease"/>
            <person name="Wu L."/>
            <person name="Ma J."/>
        </authorList>
    </citation>
    <scope>NUCLEOTIDE SEQUENCE [LARGE SCALE GENOMIC DNA]</scope>
    <source>
        <strain evidence="4">JCM 13378</strain>
    </source>
</reference>
<gene>
    <name evidence="3" type="ORF">GCM10009092_30260</name>
</gene>
<dbReference type="Proteomes" id="UP001501757">
    <property type="component" value="Unassembled WGS sequence"/>
</dbReference>
<dbReference type="EMBL" id="BAAAEI010000019">
    <property type="protein sequence ID" value="GAA0363834.1"/>
    <property type="molecule type" value="Genomic_DNA"/>
</dbReference>
<dbReference type="Gene3D" id="3.30.530.20">
    <property type="match status" value="1"/>
</dbReference>
<comment type="caution">
    <text evidence="3">The sequence shown here is derived from an EMBL/GenBank/DDBJ whole genome shotgun (WGS) entry which is preliminary data.</text>
</comment>
<comment type="similarity">
    <text evidence="1">Belongs to the AHA1 family.</text>
</comment>
<evidence type="ECO:0000313" key="3">
    <source>
        <dbReference type="EMBL" id="GAA0363834.1"/>
    </source>
</evidence>
<name>A0ABP3H888_9ALTE</name>
<accession>A0ABP3H888</accession>
<dbReference type="RefSeq" id="WP_343846043.1">
    <property type="nucleotide sequence ID" value="NZ_BAAAEI010000019.1"/>
</dbReference>